<dbReference type="EMBL" id="JABTTY010000001">
    <property type="protein sequence ID" value="MBE7524885.1"/>
    <property type="molecule type" value="Genomic_DNA"/>
</dbReference>
<keyword evidence="1" id="KW-0812">Transmembrane</keyword>
<feature type="transmembrane region" description="Helical" evidence="1">
    <location>
        <begin position="6"/>
        <end position="27"/>
    </location>
</feature>
<comment type="caution">
    <text evidence="2">The sequence shown here is derived from an EMBL/GenBank/DDBJ whole genome shotgun (WGS) entry which is preliminary data.</text>
</comment>
<gene>
    <name evidence="2" type="ORF">HS096_00585</name>
</gene>
<sequence>MLFWTTLAIVFLLVILAISLNYLALAFYEFRGAFIYTMVGILLFIVGAAIYLSFALPSLAGEELSLFGKNKDISVTQDSVQGLELLEE</sequence>
<accession>A0A928TUY0</accession>
<feature type="transmembrane region" description="Helical" evidence="1">
    <location>
        <begin position="34"/>
        <end position="56"/>
    </location>
</feature>
<dbReference type="Proteomes" id="UP000710385">
    <property type="component" value="Unassembled WGS sequence"/>
</dbReference>
<dbReference type="AlphaFoldDB" id="A0A928TUY0"/>
<evidence type="ECO:0000313" key="3">
    <source>
        <dbReference type="Proteomes" id="UP000710385"/>
    </source>
</evidence>
<proteinExistence type="predicted"/>
<reference evidence="2" key="1">
    <citation type="submission" date="2020-05" db="EMBL/GenBank/DDBJ databases">
        <title>High-Quality Genomes of Partial-Nitritation/Anammox System by Hierarchical Clustering Based Hybrid Assembly.</title>
        <authorList>
            <person name="Liu L."/>
            <person name="Wang Y."/>
            <person name="Che Y."/>
            <person name="Chen Y."/>
            <person name="Xia Y."/>
            <person name="Luo R."/>
            <person name="Cheng S.H."/>
            <person name="Zheng C."/>
            <person name="Zhang T."/>
        </authorList>
    </citation>
    <scope>NUCLEOTIDE SEQUENCE</scope>
    <source>
        <strain evidence="2">H1_PAT1</strain>
    </source>
</reference>
<evidence type="ECO:0000313" key="2">
    <source>
        <dbReference type="EMBL" id="MBE7524885.1"/>
    </source>
</evidence>
<evidence type="ECO:0000256" key="1">
    <source>
        <dbReference type="SAM" id="Phobius"/>
    </source>
</evidence>
<keyword evidence="1" id="KW-0472">Membrane</keyword>
<keyword evidence="1" id="KW-1133">Transmembrane helix</keyword>
<name>A0A928TUY0_UNCKA</name>
<organism evidence="2 3">
    <name type="scientific">candidate division WWE3 bacterium</name>
    <dbReference type="NCBI Taxonomy" id="2053526"/>
    <lineage>
        <taxon>Bacteria</taxon>
        <taxon>Katanobacteria</taxon>
    </lineage>
</organism>
<protein>
    <submittedName>
        <fullName evidence="2">Uncharacterized protein</fullName>
    </submittedName>
</protein>